<dbReference type="SUPFAM" id="SSF47699">
    <property type="entry name" value="Bifunctional inhibitor/lipid-transfer protein/seed storage 2S albumin"/>
    <property type="match status" value="1"/>
</dbReference>
<gene>
    <name evidence="3" type="ORF">GSCOC_T00018373001</name>
</gene>
<organism evidence="3 4">
    <name type="scientific">Coffea canephora</name>
    <name type="common">Robusta coffee</name>
    <dbReference type="NCBI Taxonomy" id="49390"/>
    <lineage>
        <taxon>Eukaryota</taxon>
        <taxon>Viridiplantae</taxon>
        <taxon>Streptophyta</taxon>
        <taxon>Embryophyta</taxon>
        <taxon>Tracheophyta</taxon>
        <taxon>Spermatophyta</taxon>
        <taxon>Magnoliopsida</taxon>
        <taxon>eudicotyledons</taxon>
        <taxon>Gunneridae</taxon>
        <taxon>Pentapetalae</taxon>
        <taxon>asterids</taxon>
        <taxon>lamiids</taxon>
        <taxon>Gentianales</taxon>
        <taxon>Rubiaceae</taxon>
        <taxon>Ixoroideae</taxon>
        <taxon>Gardenieae complex</taxon>
        <taxon>Bertiereae - Coffeeae clade</taxon>
        <taxon>Coffeeae</taxon>
        <taxon>Coffea</taxon>
    </lineage>
</organism>
<dbReference type="SMART" id="SM00499">
    <property type="entry name" value="AAI"/>
    <property type="match status" value="1"/>
</dbReference>
<dbReference type="InParanoid" id="A0A068V6N5"/>
<keyword evidence="1" id="KW-1133">Transmembrane helix</keyword>
<proteinExistence type="predicted"/>
<dbReference type="InterPro" id="IPR016140">
    <property type="entry name" value="Bifunc_inhib/LTP/seed_store"/>
</dbReference>
<dbReference type="FunCoup" id="A0A068V6N5">
    <property type="interactions" value="77"/>
</dbReference>
<dbReference type="Proteomes" id="UP000295252">
    <property type="component" value="Chromosome IV"/>
</dbReference>
<dbReference type="Gene3D" id="1.10.110.10">
    <property type="entry name" value="Plant lipid-transfer and hydrophobic proteins"/>
    <property type="match status" value="1"/>
</dbReference>
<dbReference type="STRING" id="49390.A0A068V6N5"/>
<feature type="transmembrane region" description="Helical" evidence="1">
    <location>
        <begin position="6"/>
        <end position="22"/>
    </location>
</feature>
<accession>A0A068V6N5</accession>
<protein>
    <recommendedName>
        <fullName evidence="2">Bifunctional inhibitor/plant lipid transfer protein/seed storage helical domain-containing protein</fullName>
    </recommendedName>
</protein>
<dbReference type="PhylomeDB" id="A0A068V6N5"/>
<dbReference type="AlphaFoldDB" id="A0A068V6N5"/>
<dbReference type="InterPro" id="IPR036312">
    <property type="entry name" value="Bifun_inhib/LTP/seed_sf"/>
</dbReference>
<dbReference type="OrthoDB" id="653734at2759"/>
<dbReference type="EMBL" id="HG739210">
    <property type="protein sequence ID" value="CDP16455.1"/>
    <property type="molecule type" value="Genomic_DNA"/>
</dbReference>
<dbReference type="Gramene" id="CDP16455">
    <property type="protein sequence ID" value="CDP16455"/>
    <property type="gene ID" value="GSCOC_T00018373001"/>
</dbReference>
<dbReference type="OMA" id="QKSGPKI"/>
<reference evidence="4" key="1">
    <citation type="journal article" date="2014" name="Science">
        <title>The coffee genome provides insight into the convergent evolution of caffeine biosynthesis.</title>
        <authorList>
            <person name="Denoeud F."/>
            <person name="Carretero-Paulet L."/>
            <person name="Dereeper A."/>
            <person name="Droc G."/>
            <person name="Guyot R."/>
            <person name="Pietrella M."/>
            <person name="Zheng C."/>
            <person name="Alberti A."/>
            <person name="Anthony F."/>
            <person name="Aprea G."/>
            <person name="Aury J.M."/>
            <person name="Bento P."/>
            <person name="Bernard M."/>
            <person name="Bocs S."/>
            <person name="Campa C."/>
            <person name="Cenci A."/>
            <person name="Combes M.C."/>
            <person name="Crouzillat D."/>
            <person name="Da Silva C."/>
            <person name="Daddiego L."/>
            <person name="De Bellis F."/>
            <person name="Dussert S."/>
            <person name="Garsmeur O."/>
            <person name="Gayraud T."/>
            <person name="Guignon V."/>
            <person name="Jahn K."/>
            <person name="Jamilloux V."/>
            <person name="Joet T."/>
            <person name="Labadie K."/>
            <person name="Lan T."/>
            <person name="Leclercq J."/>
            <person name="Lepelley M."/>
            <person name="Leroy T."/>
            <person name="Li L.T."/>
            <person name="Librado P."/>
            <person name="Lopez L."/>
            <person name="Munoz A."/>
            <person name="Noel B."/>
            <person name="Pallavicini A."/>
            <person name="Perrotta G."/>
            <person name="Poncet V."/>
            <person name="Pot D."/>
            <person name="Priyono X."/>
            <person name="Rigoreau M."/>
            <person name="Rouard M."/>
            <person name="Rozas J."/>
            <person name="Tranchant-Dubreuil C."/>
            <person name="VanBuren R."/>
            <person name="Zhang Q."/>
            <person name="Andrade A.C."/>
            <person name="Argout X."/>
            <person name="Bertrand B."/>
            <person name="de Kochko A."/>
            <person name="Graziosi G."/>
            <person name="Henry R.J."/>
            <person name="Jayarama X."/>
            <person name="Ming R."/>
            <person name="Nagai C."/>
            <person name="Rounsley S."/>
            <person name="Sankoff D."/>
            <person name="Giuliano G."/>
            <person name="Albert V.A."/>
            <person name="Wincker P."/>
            <person name="Lashermes P."/>
        </authorList>
    </citation>
    <scope>NUCLEOTIDE SEQUENCE [LARGE SCALE GENOMIC DNA]</scope>
    <source>
        <strain evidence="4">cv. DH200-94</strain>
    </source>
</reference>
<dbReference type="Pfam" id="PF14368">
    <property type="entry name" value="LTP_2"/>
    <property type="match status" value="1"/>
</dbReference>
<keyword evidence="1" id="KW-0472">Membrane</keyword>
<keyword evidence="4" id="KW-1185">Reference proteome</keyword>
<evidence type="ECO:0000259" key="2">
    <source>
        <dbReference type="SMART" id="SM00499"/>
    </source>
</evidence>
<dbReference type="PANTHER" id="PTHR33286">
    <property type="entry name" value="BIFUNCTIONAL INHIBITOR/LIPID-TRANSFER PROTEIN/SEED STORAGE 2S ALBUMIN SUPERFAMILY PROTEIN"/>
    <property type="match status" value="1"/>
</dbReference>
<evidence type="ECO:0000313" key="4">
    <source>
        <dbReference type="Proteomes" id="UP000295252"/>
    </source>
</evidence>
<evidence type="ECO:0000256" key="1">
    <source>
        <dbReference type="SAM" id="Phobius"/>
    </source>
</evidence>
<dbReference type="PANTHER" id="PTHR33286:SF54">
    <property type="entry name" value="BIFUNCTIONAL INHIBITOR_LIPID-TRANSFER PROTEIN_SEED STORAGE 2S ALBUMIN SUPERFAMILY PROTEIN"/>
    <property type="match status" value="1"/>
</dbReference>
<dbReference type="InterPro" id="IPR044741">
    <property type="entry name" value="NsLTP-like"/>
</dbReference>
<keyword evidence="1" id="KW-0812">Transmembrane</keyword>
<dbReference type="CDD" id="cd04660">
    <property type="entry name" value="nsLTP_like"/>
    <property type="match status" value="1"/>
</dbReference>
<sequence>MATHSIHFIVLIPFIVVSVLMFHNQMVLGQCHGDLQGLIQQCSQYVQKSGPKIAPSQSCCRVLKTVDLPCVCHYITQDVEQIVSIAKAIYVSSFCGKPLPHGTKCGSYTVP</sequence>
<feature type="domain" description="Bifunctional inhibitor/plant lipid transfer protein/seed storage helical" evidence="2">
    <location>
        <begin position="42"/>
        <end position="105"/>
    </location>
</feature>
<evidence type="ECO:0000313" key="3">
    <source>
        <dbReference type="EMBL" id="CDP16455.1"/>
    </source>
</evidence>
<name>A0A068V6N5_COFCA</name>